<dbReference type="Proteomes" id="UP000076482">
    <property type="component" value="Unassembled WGS sequence"/>
</dbReference>
<evidence type="ECO:0000313" key="2">
    <source>
        <dbReference type="Proteomes" id="UP000076482"/>
    </source>
</evidence>
<comment type="caution">
    <text evidence="1">The sequence shown here is derived from an EMBL/GenBank/DDBJ whole genome shotgun (WGS) entry which is preliminary data.</text>
</comment>
<dbReference type="EMBL" id="LJKE01000104">
    <property type="protein sequence ID" value="KZD55572.1"/>
    <property type="molecule type" value="Genomic_DNA"/>
</dbReference>
<sequence length="114" mass="13755">MKIPKFVMDHYRYEDNFEAIKQDIRDNRDIDGIWYYNVVFAVDLLSDMKTLGLPMKHFMELVKRFESWDSKDKEEVFVNKYGGSMTDRDKAIEALLEYYNAIYEKFMRRAKIDG</sequence>
<dbReference type="AlphaFoldDB" id="A0A164L9J4"/>
<accession>A0A164L9J4</accession>
<reference evidence="1 2" key="1">
    <citation type="submission" date="2015-09" db="EMBL/GenBank/DDBJ databases">
        <title>Bacillus cereus food isolates.</title>
        <authorList>
            <person name="Boekhorst J."/>
        </authorList>
    </citation>
    <scope>NUCLEOTIDE SEQUENCE [LARGE SCALE GENOMIC DNA]</scope>
    <source>
        <strain evidence="1 2">B4088</strain>
    </source>
</reference>
<evidence type="ECO:0000313" key="1">
    <source>
        <dbReference type="EMBL" id="KZD55572.1"/>
    </source>
</evidence>
<protein>
    <submittedName>
        <fullName evidence="1">Uncharacterized protein</fullName>
    </submittedName>
</protein>
<dbReference type="RefSeq" id="WP_063262832.1">
    <property type="nucleotide sequence ID" value="NZ_LJKE01000104.1"/>
</dbReference>
<proteinExistence type="predicted"/>
<gene>
    <name evidence="1" type="ORF">B4088_5317</name>
</gene>
<organism evidence="1 2">
    <name type="scientific">Bacillus cereus</name>
    <dbReference type="NCBI Taxonomy" id="1396"/>
    <lineage>
        <taxon>Bacteria</taxon>
        <taxon>Bacillati</taxon>
        <taxon>Bacillota</taxon>
        <taxon>Bacilli</taxon>
        <taxon>Bacillales</taxon>
        <taxon>Bacillaceae</taxon>
        <taxon>Bacillus</taxon>
        <taxon>Bacillus cereus group</taxon>
    </lineage>
</organism>
<name>A0A164L9J4_BACCE</name>
<dbReference type="PATRIC" id="fig|1396.535.peg.5868"/>